<dbReference type="Pfam" id="PF14593">
    <property type="entry name" value="PH_3"/>
    <property type="match status" value="1"/>
</dbReference>
<dbReference type="PANTHER" id="PTHR24356:SF163">
    <property type="entry name" value="3-PHOSPHOINOSITIDE-DEPENDENT PROTEIN KINASE 1-RELATED"/>
    <property type="match status" value="1"/>
</dbReference>
<feature type="compositionally biased region" description="Basic and acidic residues" evidence="11">
    <location>
        <begin position="813"/>
        <end position="824"/>
    </location>
</feature>
<feature type="region of interest" description="Disordered" evidence="11">
    <location>
        <begin position="897"/>
        <end position="949"/>
    </location>
</feature>
<evidence type="ECO:0000256" key="8">
    <source>
        <dbReference type="ARBA" id="ARBA00047899"/>
    </source>
</evidence>
<accession>A0A9P8A8S3</accession>
<comment type="catalytic activity">
    <reaction evidence="9">
        <text>L-seryl-[protein] + ATP = O-phospho-L-seryl-[protein] + ADP + H(+)</text>
        <dbReference type="Rhea" id="RHEA:17989"/>
        <dbReference type="Rhea" id="RHEA-COMP:9863"/>
        <dbReference type="Rhea" id="RHEA-COMP:11604"/>
        <dbReference type="ChEBI" id="CHEBI:15378"/>
        <dbReference type="ChEBI" id="CHEBI:29999"/>
        <dbReference type="ChEBI" id="CHEBI:30616"/>
        <dbReference type="ChEBI" id="CHEBI:83421"/>
        <dbReference type="ChEBI" id="CHEBI:456216"/>
        <dbReference type="EC" id="2.7.11.1"/>
    </reaction>
</comment>
<comment type="similarity">
    <text evidence="1">Belongs to the protein kinase superfamily. AGC Ser/Thr protein kinase family. PDPK1 subfamily.</text>
</comment>
<sequence length="1025" mass="110401">MSASPESSGPQPASASDTSSIPPSSPPSEASTPASTITPPTPISQAASASPASTNKAMSAALPSTAATSASNASPTNAPAGPSGALPMRKRTLADYRLGRTLGEGSYSTVVAAVEIATKRDYAIKILDKRHIIRENKVKYVNIEKNTLYKLDHPGVVKLYSTFQDMSSLYYVLELCQNGELLTFIKRLGSFDETCTRFYAAQILTAVEYVHSQGVIHRDLKPENILLDDRMYVKLTDFGTAKMLEPSEDGTESDRANSFVGTAEYVSPELLTEKAACKSSDLWALGCIIYQLLAGRPPFKGLNEYQTFQKIVKLEYTFPAGFPKDAMDLVSRLLVHDPNERLGANNRIDQLKEHPFFAGIEWSTLWEQPAPRLMPYLPPTPTHNTEALRSDHDTCLYNMNRAGEGLMVVDPFRELGNNSATSNSSVGDSGSNSISAAEGSESGEGDLAHHHRNSGALEAATSISSPLASGSVVAGISGPTQAMSELGIGSDESKDTNGKFPHALPPLLPVPSKLSSKPSSSTAASSANGHSKTKSNSSRNAFVALLSSINKSSHSSSKKHSSKKTKDTQQPQRQGQAQIENLNGDVGRRGTGGATATSIVRENSSVSLAVTANEISAYSRKSQLDLQHEHSPWQTFLLPMELIIHQTPVLKRKGLFSRACILVLTDSRRLLYFDDSNHYFSQLFNSNTNGAFSNWHQQQRIHQWEWALDGQSLGDRQVLQPPHRLYQQPSPSQDPQSRQQQQLNAALQPPQPLHPHPHNPQPRRNTGGLEGLKSGSGFLLFRNGSSKNRHQQHNSEHLSCPGQSVLPEEGHEDDGLHSPKDTRSTRPSVDYTSAAGSHQHQHQHPHLHPHQQQTNGQNKVDVEKKRTSIASGSASASETLSSGPIVMVGAGPGSINGTTAASSTSSLGNSGTGSTSNGVPGHSGGHDSNGIKASASPAPSSTTKAIKASKKSPKLLGEIVFTASAVAELKGKKCVFIHTTKKSYYFEESNQEGDAKLWVKVLERSMEEWFGEAGRNGHSSPQPVQ</sequence>
<feature type="region of interest" description="Disordered" evidence="11">
    <location>
        <begin position="1"/>
        <end position="87"/>
    </location>
</feature>
<feature type="binding site" evidence="10">
    <location>
        <position position="125"/>
    </location>
    <ligand>
        <name>ATP</name>
        <dbReference type="ChEBI" id="CHEBI:30616"/>
    </ligand>
</feature>
<feature type="compositionally biased region" description="Low complexity" evidence="11">
    <location>
        <begin position="12"/>
        <end position="85"/>
    </location>
</feature>
<dbReference type="PROSITE" id="PS00108">
    <property type="entry name" value="PROTEIN_KINASE_ST"/>
    <property type="match status" value="1"/>
</dbReference>
<dbReference type="GO" id="GO:0005524">
    <property type="term" value="F:ATP binding"/>
    <property type="evidence" value="ECO:0007669"/>
    <property type="project" value="UniProtKB-UniRule"/>
</dbReference>
<keyword evidence="4" id="KW-0808">Transferase</keyword>
<organism evidence="13 14">
    <name type="scientific">Mortierella alpina</name>
    <name type="common">Oleaginous fungus</name>
    <name type="synonym">Mortierella renispora</name>
    <dbReference type="NCBI Taxonomy" id="64518"/>
    <lineage>
        <taxon>Eukaryota</taxon>
        <taxon>Fungi</taxon>
        <taxon>Fungi incertae sedis</taxon>
        <taxon>Mucoromycota</taxon>
        <taxon>Mortierellomycotina</taxon>
        <taxon>Mortierellomycetes</taxon>
        <taxon>Mortierellales</taxon>
        <taxon>Mortierellaceae</taxon>
        <taxon>Mortierella</taxon>
    </lineage>
</organism>
<feature type="compositionally biased region" description="Low complexity" evidence="11">
    <location>
        <begin position="510"/>
        <end position="527"/>
    </location>
</feature>
<comment type="caution">
    <text evidence="13">The sequence shown here is derived from an EMBL/GenBank/DDBJ whole genome shotgun (WGS) entry which is preliminary data.</text>
</comment>
<dbReference type="PROSITE" id="PS50011">
    <property type="entry name" value="PROTEIN_KINASE_DOM"/>
    <property type="match status" value="1"/>
</dbReference>
<evidence type="ECO:0000256" key="7">
    <source>
        <dbReference type="ARBA" id="ARBA00022840"/>
    </source>
</evidence>
<evidence type="ECO:0000256" key="5">
    <source>
        <dbReference type="ARBA" id="ARBA00022741"/>
    </source>
</evidence>
<dbReference type="Gene3D" id="1.10.510.10">
    <property type="entry name" value="Transferase(Phosphotransferase) domain 1"/>
    <property type="match status" value="1"/>
</dbReference>
<proteinExistence type="inferred from homology"/>
<dbReference type="FunFam" id="1.10.510.10:FF:000163">
    <property type="entry name" value="3-phosphoinositide-dependent protein kinase 1"/>
    <property type="match status" value="1"/>
</dbReference>
<dbReference type="SMART" id="SM00220">
    <property type="entry name" value="S_TKc"/>
    <property type="match status" value="1"/>
</dbReference>
<evidence type="ECO:0000256" key="1">
    <source>
        <dbReference type="ARBA" id="ARBA00010006"/>
    </source>
</evidence>
<name>A0A9P8A8S3_MORAP</name>
<dbReference type="SUPFAM" id="SSF56112">
    <property type="entry name" value="Protein kinase-like (PK-like)"/>
    <property type="match status" value="1"/>
</dbReference>
<keyword evidence="7 10" id="KW-0067">ATP-binding</keyword>
<dbReference type="PANTHER" id="PTHR24356">
    <property type="entry name" value="SERINE/THREONINE-PROTEIN KINASE"/>
    <property type="match status" value="1"/>
</dbReference>
<keyword evidence="6" id="KW-0418">Kinase</keyword>
<evidence type="ECO:0000259" key="12">
    <source>
        <dbReference type="PROSITE" id="PS50011"/>
    </source>
</evidence>
<dbReference type="InterPro" id="IPR017441">
    <property type="entry name" value="Protein_kinase_ATP_BS"/>
</dbReference>
<feature type="compositionally biased region" description="Low complexity" evidence="11">
    <location>
        <begin position="419"/>
        <end position="440"/>
    </location>
</feature>
<evidence type="ECO:0000313" key="13">
    <source>
        <dbReference type="EMBL" id="KAG9324915.1"/>
    </source>
</evidence>
<comment type="catalytic activity">
    <reaction evidence="8">
        <text>L-threonyl-[protein] + ATP = O-phospho-L-threonyl-[protein] + ADP + H(+)</text>
        <dbReference type="Rhea" id="RHEA:46608"/>
        <dbReference type="Rhea" id="RHEA-COMP:11060"/>
        <dbReference type="Rhea" id="RHEA-COMP:11605"/>
        <dbReference type="ChEBI" id="CHEBI:15378"/>
        <dbReference type="ChEBI" id="CHEBI:30013"/>
        <dbReference type="ChEBI" id="CHEBI:30616"/>
        <dbReference type="ChEBI" id="CHEBI:61977"/>
        <dbReference type="ChEBI" id="CHEBI:456216"/>
        <dbReference type="EC" id="2.7.11.1"/>
    </reaction>
</comment>
<feature type="compositionally biased region" description="Polar residues" evidence="11">
    <location>
        <begin position="1"/>
        <end position="11"/>
    </location>
</feature>
<dbReference type="InterPro" id="IPR011009">
    <property type="entry name" value="Kinase-like_dom_sf"/>
</dbReference>
<dbReference type="GO" id="GO:0004674">
    <property type="term" value="F:protein serine/threonine kinase activity"/>
    <property type="evidence" value="ECO:0007669"/>
    <property type="project" value="UniProtKB-KW"/>
</dbReference>
<evidence type="ECO:0000256" key="9">
    <source>
        <dbReference type="ARBA" id="ARBA00048679"/>
    </source>
</evidence>
<dbReference type="EC" id="2.7.11.1" evidence="2"/>
<feature type="compositionally biased region" description="Polar residues" evidence="11">
    <location>
        <begin position="528"/>
        <end position="537"/>
    </location>
</feature>
<evidence type="ECO:0000256" key="2">
    <source>
        <dbReference type="ARBA" id="ARBA00012513"/>
    </source>
</evidence>
<feature type="compositionally biased region" description="Polar residues" evidence="11">
    <location>
        <begin position="825"/>
        <end position="836"/>
    </location>
</feature>
<evidence type="ECO:0000313" key="14">
    <source>
        <dbReference type="Proteomes" id="UP000717515"/>
    </source>
</evidence>
<feature type="compositionally biased region" description="Polar residues" evidence="11">
    <location>
        <begin position="568"/>
        <end position="581"/>
    </location>
</feature>
<keyword evidence="5 10" id="KW-0547">Nucleotide-binding</keyword>
<dbReference type="AlphaFoldDB" id="A0A9P8A8S3"/>
<feature type="compositionally biased region" description="Low complexity" evidence="11">
    <location>
        <begin position="727"/>
        <end position="748"/>
    </location>
</feature>
<evidence type="ECO:0000256" key="11">
    <source>
        <dbReference type="SAM" id="MobiDB-lite"/>
    </source>
</evidence>
<dbReference type="Proteomes" id="UP000717515">
    <property type="component" value="Unassembled WGS sequence"/>
</dbReference>
<dbReference type="InterPro" id="IPR000719">
    <property type="entry name" value="Prot_kinase_dom"/>
</dbReference>
<dbReference type="InterPro" id="IPR033931">
    <property type="entry name" value="PDK1-typ_PH"/>
</dbReference>
<dbReference type="FunFam" id="3.30.200.20:FF:000191">
    <property type="entry name" value="3-phosphoinositide-dependent protein kinase 2-like"/>
    <property type="match status" value="1"/>
</dbReference>
<feature type="compositionally biased region" description="Low complexity" evidence="11">
    <location>
        <begin position="870"/>
        <end position="882"/>
    </location>
</feature>
<evidence type="ECO:0000256" key="10">
    <source>
        <dbReference type="PROSITE-ProRule" id="PRU10141"/>
    </source>
</evidence>
<keyword evidence="3" id="KW-0723">Serine/threonine-protein kinase</keyword>
<evidence type="ECO:0000256" key="3">
    <source>
        <dbReference type="ARBA" id="ARBA00022527"/>
    </source>
</evidence>
<dbReference type="InterPro" id="IPR011993">
    <property type="entry name" value="PH-like_dom_sf"/>
</dbReference>
<dbReference type="PROSITE" id="PS00107">
    <property type="entry name" value="PROTEIN_KINASE_ATP"/>
    <property type="match status" value="1"/>
</dbReference>
<dbReference type="CDD" id="cd05581">
    <property type="entry name" value="STKc_PDK1"/>
    <property type="match status" value="1"/>
</dbReference>
<dbReference type="EMBL" id="JAIFTL010000053">
    <property type="protein sequence ID" value="KAG9324915.1"/>
    <property type="molecule type" value="Genomic_DNA"/>
</dbReference>
<feature type="domain" description="Protein kinase" evidence="12">
    <location>
        <begin position="96"/>
        <end position="357"/>
    </location>
</feature>
<feature type="region of interest" description="Disordered" evidence="11">
    <location>
        <begin position="723"/>
        <end position="885"/>
    </location>
</feature>
<gene>
    <name evidence="13" type="ORF">KVV02_008477</name>
</gene>
<feature type="compositionally biased region" description="Low complexity" evidence="11">
    <location>
        <begin position="897"/>
        <end position="918"/>
    </location>
</feature>
<dbReference type="Gene3D" id="2.30.29.30">
    <property type="entry name" value="Pleckstrin-homology domain (PH domain)/Phosphotyrosine-binding domain (PTB)"/>
    <property type="match status" value="2"/>
</dbReference>
<feature type="region of interest" description="Disordered" evidence="11">
    <location>
        <begin position="550"/>
        <end position="593"/>
    </location>
</feature>
<dbReference type="SUPFAM" id="SSF50729">
    <property type="entry name" value="PH domain-like"/>
    <property type="match status" value="2"/>
</dbReference>
<feature type="region of interest" description="Disordered" evidence="11">
    <location>
        <begin position="483"/>
        <end position="537"/>
    </location>
</feature>
<feature type="region of interest" description="Disordered" evidence="11">
    <location>
        <begin position="419"/>
        <end position="455"/>
    </location>
</feature>
<dbReference type="InterPro" id="IPR008271">
    <property type="entry name" value="Ser/Thr_kinase_AS"/>
</dbReference>
<dbReference type="InterPro" id="IPR050236">
    <property type="entry name" value="Ser_Thr_kinase_AGC"/>
</dbReference>
<dbReference type="GO" id="GO:0035556">
    <property type="term" value="P:intracellular signal transduction"/>
    <property type="evidence" value="ECO:0007669"/>
    <property type="project" value="TreeGrafter"/>
</dbReference>
<feature type="compositionally biased region" description="Pro residues" evidence="11">
    <location>
        <begin position="749"/>
        <end position="760"/>
    </location>
</feature>
<protein>
    <recommendedName>
        <fullName evidence="2">non-specific serine/threonine protein kinase</fullName>
        <ecNumber evidence="2">2.7.11.1</ecNumber>
    </recommendedName>
</protein>
<feature type="compositionally biased region" description="Basic residues" evidence="11">
    <location>
        <begin position="839"/>
        <end position="849"/>
    </location>
</feature>
<evidence type="ECO:0000256" key="6">
    <source>
        <dbReference type="ARBA" id="ARBA00022777"/>
    </source>
</evidence>
<reference evidence="13" key="1">
    <citation type="submission" date="2021-07" db="EMBL/GenBank/DDBJ databases">
        <title>Draft genome of Mortierella alpina, strain LL118, isolated from an aspen leaf litter sample.</title>
        <authorList>
            <person name="Yang S."/>
            <person name="Vinatzer B.A."/>
        </authorList>
    </citation>
    <scope>NUCLEOTIDE SEQUENCE</scope>
    <source>
        <strain evidence="13">LL118</strain>
    </source>
</reference>
<dbReference type="Gene3D" id="3.30.200.20">
    <property type="entry name" value="Phosphorylase Kinase, domain 1"/>
    <property type="match status" value="1"/>
</dbReference>
<feature type="compositionally biased region" description="Low complexity" evidence="11">
    <location>
        <begin position="932"/>
        <end position="946"/>
    </location>
</feature>
<evidence type="ECO:0000256" key="4">
    <source>
        <dbReference type="ARBA" id="ARBA00022679"/>
    </source>
</evidence>
<dbReference type="InterPro" id="IPR039046">
    <property type="entry name" value="PDPK1"/>
</dbReference>
<dbReference type="Pfam" id="PF00069">
    <property type="entry name" value="Pkinase"/>
    <property type="match status" value="1"/>
</dbReference>